<protein>
    <submittedName>
        <fullName evidence="1">Uncharacterized protein</fullName>
    </submittedName>
</protein>
<sequence>MSWGITSNVHVKHRQSFAANFVLIMISDIETFLKFPSTSGTLFGLASCSVLSEKELVGGQPEEEEEKVSMSHRILSRMKSSVQTDDKVPDYSTCSPVPVAEYISTVNHTAGLQTCFSIKTLLVELDTITLLWRNLLHTSKLSLDQFSERFRNLVFQAIGDYTSGNHVKRVQRNKSP</sequence>
<evidence type="ECO:0000313" key="1">
    <source>
        <dbReference type="EMBL" id="KAF0029737.1"/>
    </source>
</evidence>
<reference evidence="1 2" key="1">
    <citation type="submission" date="2019-06" db="EMBL/GenBank/DDBJ databases">
        <title>Draft genomes of female and male turbot (Scophthalmus maximus).</title>
        <authorList>
            <person name="Xu H."/>
            <person name="Xu X.-W."/>
            <person name="Shao C."/>
            <person name="Chen S."/>
        </authorList>
    </citation>
    <scope>NUCLEOTIDE SEQUENCE [LARGE SCALE GENOMIC DNA]</scope>
    <source>
        <strain evidence="1">Ysfricsl-2016a</strain>
        <tissue evidence="1">Blood</tissue>
    </source>
</reference>
<gene>
    <name evidence="1" type="ORF">F2P81_018842</name>
</gene>
<accession>A0A6A4S996</accession>
<dbReference type="Proteomes" id="UP000438429">
    <property type="component" value="Unassembled WGS sequence"/>
</dbReference>
<name>A0A6A4S996_SCOMX</name>
<organism evidence="1 2">
    <name type="scientific">Scophthalmus maximus</name>
    <name type="common">Turbot</name>
    <name type="synonym">Psetta maxima</name>
    <dbReference type="NCBI Taxonomy" id="52904"/>
    <lineage>
        <taxon>Eukaryota</taxon>
        <taxon>Metazoa</taxon>
        <taxon>Chordata</taxon>
        <taxon>Craniata</taxon>
        <taxon>Vertebrata</taxon>
        <taxon>Euteleostomi</taxon>
        <taxon>Actinopterygii</taxon>
        <taxon>Neopterygii</taxon>
        <taxon>Teleostei</taxon>
        <taxon>Neoteleostei</taxon>
        <taxon>Acanthomorphata</taxon>
        <taxon>Carangaria</taxon>
        <taxon>Pleuronectiformes</taxon>
        <taxon>Pleuronectoidei</taxon>
        <taxon>Scophthalmidae</taxon>
        <taxon>Scophthalmus</taxon>
    </lineage>
</organism>
<dbReference type="EMBL" id="VEVO01000016">
    <property type="protein sequence ID" value="KAF0029737.1"/>
    <property type="molecule type" value="Genomic_DNA"/>
</dbReference>
<dbReference type="AlphaFoldDB" id="A0A6A4S996"/>
<proteinExistence type="predicted"/>
<comment type="caution">
    <text evidence="1">The sequence shown here is derived from an EMBL/GenBank/DDBJ whole genome shotgun (WGS) entry which is preliminary data.</text>
</comment>
<evidence type="ECO:0000313" key="2">
    <source>
        <dbReference type="Proteomes" id="UP000438429"/>
    </source>
</evidence>